<dbReference type="EMBL" id="MK500511">
    <property type="protein sequence ID" value="QBK91113.1"/>
    <property type="molecule type" value="Genomic_DNA"/>
</dbReference>
<keyword evidence="1" id="KW-1133">Transmembrane helix</keyword>
<evidence type="ECO:0000256" key="1">
    <source>
        <dbReference type="SAM" id="Phobius"/>
    </source>
</evidence>
<reference evidence="2" key="1">
    <citation type="journal article" date="2019" name="MBio">
        <title>Virus Genomes from Deep Sea Sediments Expand the Ocean Megavirome and Support Independent Origins of Viral Gigantism.</title>
        <authorList>
            <person name="Backstrom D."/>
            <person name="Yutin N."/>
            <person name="Jorgensen S.L."/>
            <person name="Dharamshi J."/>
            <person name="Homa F."/>
            <person name="Zaremba-Niedwiedzka K."/>
            <person name="Spang A."/>
            <person name="Wolf Y.I."/>
            <person name="Koonin E.V."/>
            <person name="Ettema T.J."/>
        </authorList>
    </citation>
    <scope>NUCLEOTIDE SEQUENCE</scope>
</reference>
<keyword evidence="1" id="KW-0812">Transmembrane</keyword>
<sequence>MDHRSKYILNYPEQTGITDPRGMVKITSRDLEEMISFLANNHHFYPEKLSNDDPVLSKLNMFKTTISYLRGKEDYDLLYEIINRQYRPSIIKDETIGAFLFGCMQQDYGDIDRGCAISCLNSFNPDHQPLICSYQLWVQENINPEDGDIRFKLFHDGINTSQYPENNFQSIGYVLPDRPSRAIIYINLDFDGFRGNELQFFEDNGVIMAELMIKDGSRYKRVHPLTLLEKLPQINKGRKSQPFQYKSGKDFTKNNFGGVTSSILSEDGVYVPFVTAYKGHNDHSLAEPSEDSEFDDILQYNTNKHNNQQFGFNKTIPLFWMILIVILIIIIIAGLWFFLSPRKNNQRWTNRPE</sequence>
<gene>
    <name evidence="2" type="ORF">LCPAC202_00870</name>
</gene>
<proteinExistence type="predicted"/>
<organism evidence="2">
    <name type="scientific">Pithovirus LCPAC202</name>
    <dbReference type="NCBI Taxonomy" id="2506592"/>
    <lineage>
        <taxon>Viruses</taxon>
        <taxon>Pithoviruses</taxon>
    </lineage>
</organism>
<protein>
    <submittedName>
        <fullName evidence="2">Uncharacterized protein</fullName>
    </submittedName>
</protein>
<accession>A0A481Z5D8</accession>
<name>A0A481Z5D8_9VIRU</name>
<keyword evidence="1" id="KW-0472">Membrane</keyword>
<feature type="transmembrane region" description="Helical" evidence="1">
    <location>
        <begin position="318"/>
        <end position="339"/>
    </location>
</feature>
<evidence type="ECO:0000313" key="2">
    <source>
        <dbReference type="EMBL" id="QBK91113.1"/>
    </source>
</evidence>